<organism evidence="3">
    <name type="scientific">blood disease bacterium R229</name>
    <dbReference type="NCBI Taxonomy" id="741978"/>
    <lineage>
        <taxon>Bacteria</taxon>
        <taxon>Pseudomonadati</taxon>
        <taxon>Pseudomonadota</taxon>
        <taxon>Betaproteobacteria</taxon>
        <taxon>Burkholderiales</taxon>
        <taxon>Burkholderiaceae</taxon>
        <taxon>Ralstonia</taxon>
        <taxon>Ralstonia solanacearum species complex</taxon>
    </lineage>
</organism>
<dbReference type="PANTHER" id="PTHR30083">
    <property type="entry name" value="TRANSCRIPTIONAL REGULATOR-RELATED"/>
    <property type="match status" value="1"/>
</dbReference>
<dbReference type="PANTHER" id="PTHR30083:SF0">
    <property type="entry name" value="3'-PHOSPHOADENOSINE 5'-PHOSPHOSULFATE SULFOTRANSFERASE (PAPS REDUCTASE)_FAD SYNTHETASE"/>
    <property type="match status" value="1"/>
</dbReference>
<reference evidence="3" key="2">
    <citation type="submission" date="2011-04" db="EMBL/GenBank/DDBJ databases">
        <authorList>
            <person name="Genoscope - CEA"/>
        </authorList>
    </citation>
    <scope>NUCLEOTIDE SEQUENCE</scope>
    <source>
        <strain evidence="3">R229</strain>
    </source>
</reference>
<dbReference type="CDD" id="cd23947">
    <property type="entry name" value="PAPS_reductase-like_YbdN"/>
    <property type="match status" value="1"/>
</dbReference>
<evidence type="ECO:0000259" key="2">
    <source>
        <dbReference type="Pfam" id="PF01507"/>
    </source>
</evidence>
<feature type="compositionally biased region" description="Low complexity" evidence="1">
    <location>
        <begin position="34"/>
        <end position="49"/>
    </location>
</feature>
<protein>
    <submittedName>
        <fullName evidence="3">Immunoglobulin-binding regulator (Part 1)</fullName>
    </submittedName>
</protein>
<proteinExistence type="predicted"/>
<name>G2ZX25_9RALS</name>
<evidence type="ECO:0000256" key="1">
    <source>
        <dbReference type="SAM" id="MobiDB-lite"/>
    </source>
</evidence>
<dbReference type="Gene3D" id="3.40.50.620">
    <property type="entry name" value="HUPs"/>
    <property type="match status" value="1"/>
</dbReference>
<dbReference type="SUPFAM" id="SSF52402">
    <property type="entry name" value="Adenine nucleotide alpha hydrolases-like"/>
    <property type="match status" value="1"/>
</dbReference>
<dbReference type="GO" id="GO:0071453">
    <property type="term" value="P:cellular response to oxygen levels"/>
    <property type="evidence" value="ECO:0007669"/>
    <property type="project" value="TreeGrafter"/>
</dbReference>
<evidence type="ECO:0000313" key="3">
    <source>
        <dbReference type="EMBL" id="CCA83588.1"/>
    </source>
</evidence>
<dbReference type="InterPro" id="IPR021845">
    <property type="entry name" value="DUF3440"/>
</dbReference>
<sequence length="474" mass="54298">MRGELKGLGRQHVDNVDVAASQDRRHFSGKVRAPIGIPLRRGGPRGSPISHGASRPNEMKKNYCDTNVYEAAKARLRLVFAHFPQVCVAFSGGKDSSVTLHLALEVAKEMGHGPVHVLFLDLEGQYHATIDHVTEMLSRDDVHPWWVCLPINLRNASSALEPFWCAWEPGREADWIRPMPTHPSVISDPAYFPFYRFRMEFEAFVPAFNAWLSSDTPTAILVGIRSDESLNRYLAVKRRAKIKKCAWMPPGADQPIPWSARDHAHSRAVTFFPIYDWRFEDLWRYVAERGLAYNRLYDQMYWAGVAYSQMRICQPYGDDQRKGLDLYHRIEPGTWFRVVRRVSGANFAARYSRQKLLGYRGGLGLPPTFGSWRQYSEFLLRSLPAPLQQVYGRRIDRFIQWWGDHGYPLARWPDAGMPALENRKKQPSWRRIALSLLKQDMARSLSFGFARRDADVLTATEARAEAICASNAMS</sequence>
<dbReference type="Pfam" id="PF01507">
    <property type="entry name" value="PAPS_reduct"/>
    <property type="match status" value="1"/>
</dbReference>
<gene>
    <name evidence="3" type="primary">ibrA</name>
    <name evidence="3" type="ORF">BDB_mp70041</name>
</gene>
<dbReference type="GO" id="GO:0003824">
    <property type="term" value="F:catalytic activity"/>
    <property type="evidence" value="ECO:0007669"/>
    <property type="project" value="InterPro"/>
</dbReference>
<accession>G2ZX25</accession>
<dbReference type="EMBL" id="FR854083">
    <property type="protein sequence ID" value="CCA83588.1"/>
    <property type="molecule type" value="Genomic_DNA"/>
</dbReference>
<feature type="domain" description="Phosphoadenosine phosphosulphate reductase" evidence="2">
    <location>
        <begin position="86"/>
        <end position="301"/>
    </location>
</feature>
<dbReference type="Pfam" id="PF11922">
    <property type="entry name" value="DUF3440"/>
    <property type="match status" value="1"/>
</dbReference>
<dbReference type="InterPro" id="IPR014729">
    <property type="entry name" value="Rossmann-like_a/b/a_fold"/>
</dbReference>
<dbReference type="InterPro" id="IPR002500">
    <property type="entry name" value="PAPS_reduct_dom"/>
</dbReference>
<reference evidence="3" key="1">
    <citation type="journal article" date="2011" name="PLoS ONE">
        <title>Ralstonia syzygii, the Blood Disease Bacterium and some Asian R. solanacearum strains form a single genomic species despite divergent lifestyles.</title>
        <authorList>
            <person name="Remenant B."/>
            <person name="de Cambiaire J.C."/>
            <person name="Cellier G."/>
            <person name="Jacobs J.M."/>
            <person name="Mangenot S."/>
            <person name="Barbe V."/>
            <person name="Lajus A."/>
            <person name="Vallenet D."/>
            <person name="Medigue C."/>
            <person name="Fegan M."/>
            <person name="Allen C."/>
            <person name="Prior P."/>
        </authorList>
    </citation>
    <scope>NUCLEOTIDE SEQUENCE</scope>
    <source>
        <strain evidence="3">R229</strain>
    </source>
</reference>
<dbReference type="AlphaFoldDB" id="G2ZX25"/>
<feature type="region of interest" description="Disordered" evidence="1">
    <location>
        <begin position="34"/>
        <end position="57"/>
    </location>
</feature>